<name>A0A7J6JJD8_COLFN</name>
<dbReference type="EMBL" id="ANPB02000002">
    <property type="protein sequence ID" value="KAF4489715.1"/>
    <property type="molecule type" value="Genomic_DNA"/>
</dbReference>
<dbReference type="PANTHER" id="PTHR35870">
    <property type="entry name" value="PROTEIN, PUTATIVE (AFU_ORTHOLOGUE AFUA_5G03330)-RELATED"/>
    <property type="match status" value="1"/>
</dbReference>
<gene>
    <name evidence="2" type="primary">ptaJ-1</name>
    <name evidence="2" type="ORF">CGGC5_v003563</name>
</gene>
<dbReference type="Pfam" id="PF14027">
    <property type="entry name" value="Questin_oxidase"/>
    <property type="match status" value="1"/>
</dbReference>
<sequence>MRLSPAPKRISKHIAIIGNRPYLFNFTRSINMATAYNIKVPVGNTGLWKFNQQDASANKVSELLQKDLKKHHVFFNAEGFHNHIPHHLLALYGTGADSDALQLAWKDNANYQRPAKDPSNGVADELHDWDKAQKYLGREKHYPDFLLFFQREIEKKGWEETLNEYLFKGDARAEDMFQRMFAGFLHPIIQLMYGVEWEQPAIVAEALAEASVHKNQLGEFFNEAEKNAKNAKTPMPEVMNLIEEIRGREKLVNSVQMKDSNKVFDGVLKRAPGEMMEIVSKVKVLPEELDERTAEMFHASCYVAGTAAIKPGKETRWDFFLIHHVNASPIFLCFNSKSWISTENKIRMLEHKIRMDLVQYAARGSPQIRADAISSYRPKDKDQNKHLVSKPTDLLPRFHHQSDDGHTIKVIRALGICQELSQKYSNKRWIRIKNDDEWLKLHYSVLDGTEHSGTKWVRSTGLDEAWKDVPSRDSSKL</sequence>
<keyword evidence="1" id="KW-0560">Oxidoreductase</keyword>
<organism evidence="2 3">
    <name type="scientific">Colletotrichum fructicola (strain Nara gc5)</name>
    <name type="common">Anthracnose fungus</name>
    <name type="synonym">Colletotrichum gloeosporioides (strain Nara gc5)</name>
    <dbReference type="NCBI Taxonomy" id="1213859"/>
    <lineage>
        <taxon>Eukaryota</taxon>
        <taxon>Fungi</taxon>
        <taxon>Dikarya</taxon>
        <taxon>Ascomycota</taxon>
        <taxon>Pezizomycotina</taxon>
        <taxon>Sordariomycetes</taxon>
        <taxon>Hypocreomycetidae</taxon>
        <taxon>Glomerellales</taxon>
        <taxon>Glomerellaceae</taxon>
        <taxon>Colletotrichum</taxon>
        <taxon>Colletotrichum gloeosporioides species complex</taxon>
    </lineage>
</organism>
<dbReference type="RefSeq" id="XP_031886885.1">
    <property type="nucleotide sequence ID" value="XM_032033885.1"/>
</dbReference>
<evidence type="ECO:0000313" key="2">
    <source>
        <dbReference type="EMBL" id="KAF4489715.1"/>
    </source>
</evidence>
<dbReference type="Proteomes" id="UP000011096">
    <property type="component" value="Unassembled WGS sequence"/>
</dbReference>
<reference evidence="2 3" key="1">
    <citation type="submission" date="2012-08" db="EMBL/GenBank/DDBJ databases">
        <authorList>
            <person name="Gan P.H.P."/>
            <person name="Ikeda K."/>
            <person name="Irieda H."/>
            <person name="Narusaka M."/>
            <person name="O'Connell R.J."/>
            <person name="Narusaka Y."/>
            <person name="Takano Y."/>
            <person name="Kubo Y."/>
            <person name="Shirasu K."/>
        </authorList>
    </citation>
    <scope>NUCLEOTIDE SEQUENCE [LARGE SCALE GENOMIC DNA]</scope>
    <source>
        <strain evidence="2 3">Nara gc5</strain>
    </source>
</reference>
<dbReference type="GeneID" id="43617914"/>
<accession>A0A7J6JJD8</accession>
<dbReference type="GO" id="GO:0016491">
    <property type="term" value="F:oxidoreductase activity"/>
    <property type="evidence" value="ECO:0007669"/>
    <property type="project" value="UniProtKB-KW"/>
</dbReference>
<dbReference type="InterPro" id="IPR025337">
    <property type="entry name" value="Questin_oxidase-like"/>
</dbReference>
<dbReference type="AlphaFoldDB" id="A0A7J6JJD8"/>
<keyword evidence="3" id="KW-1185">Reference proteome</keyword>
<protein>
    <submittedName>
        <fullName evidence="2">Oxidoreductase ptaJ</fullName>
    </submittedName>
</protein>
<dbReference type="OrthoDB" id="10004862at2759"/>
<proteinExistence type="predicted"/>
<reference evidence="2 3" key="2">
    <citation type="submission" date="2020-04" db="EMBL/GenBank/DDBJ databases">
        <title>Genome sequencing and assembly of multiple isolates from the Colletotrichum gloeosporioides species complex.</title>
        <authorList>
            <person name="Gan P."/>
            <person name="Shirasu K."/>
        </authorList>
    </citation>
    <scope>NUCLEOTIDE SEQUENCE [LARGE SCALE GENOMIC DNA]</scope>
    <source>
        <strain evidence="2 3">Nara gc5</strain>
    </source>
</reference>
<dbReference type="InParanoid" id="A0A7J6JJD8"/>
<evidence type="ECO:0000256" key="1">
    <source>
        <dbReference type="ARBA" id="ARBA00023002"/>
    </source>
</evidence>
<evidence type="ECO:0000313" key="3">
    <source>
        <dbReference type="Proteomes" id="UP000011096"/>
    </source>
</evidence>
<dbReference type="PANTHER" id="PTHR35870:SF1">
    <property type="entry name" value="PROTEIN, PUTATIVE (AFU_ORTHOLOGUE AFUA_5G03330)-RELATED"/>
    <property type="match status" value="1"/>
</dbReference>
<comment type="caution">
    <text evidence="2">The sequence shown here is derived from an EMBL/GenBank/DDBJ whole genome shotgun (WGS) entry which is preliminary data.</text>
</comment>